<dbReference type="EMBL" id="CAJNNW010035268">
    <property type="protein sequence ID" value="CAE8726699.1"/>
    <property type="molecule type" value="Genomic_DNA"/>
</dbReference>
<reference evidence="1" key="1">
    <citation type="submission" date="2021-02" db="EMBL/GenBank/DDBJ databases">
        <authorList>
            <person name="Dougan E. K."/>
            <person name="Rhodes N."/>
            <person name="Thang M."/>
            <person name="Chan C."/>
        </authorList>
    </citation>
    <scope>NUCLEOTIDE SEQUENCE</scope>
</reference>
<dbReference type="AlphaFoldDB" id="A0A813LMK3"/>
<proteinExistence type="predicted"/>
<feature type="non-terminal residue" evidence="1">
    <location>
        <position position="96"/>
    </location>
</feature>
<comment type="caution">
    <text evidence="1">The sequence shown here is derived from an EMBL/GenBank/DDBJ whole genome shotgun (WGS) entry which is preliminary data.</text>
</comment>
<protein>
    <submittedName>
        <fullName evidence="1">Uncharacterized protein</fullName>
    </submittedName>
</protein>
<organism evidence="1 2">
    <name type="scientific">Polarella glacialis</name>
    <name type="common">Dinoflagellate</name>
    <dbReference type="NCBI Taxonomy" id="89957"/>
    <lineage>
        <taxon>Eukaryota</taxon>
        <taxon>Sar</taxon>
        <taxon>Alveolata</taxon>
        <taxon>Dinophyceae</taxon>
        <taxon>Suessiales</taxon>
        <taxon>Suessiaceae</taxon>
        <taxon>Polarella</taxon>
    </lineage>
</organism>
<gene>
    <name evidence="1" type="ORF">PGLA2088_LOCUS44572</name>
</gene>
<dbReference type="Proteomes" id="UP000626109">
    <property type="component" value="Unassembled WGS sequence"/>
</dbReference>
<name>A0A813LMK3_POLGL</name>
<accession>A0A813LMK3</accession>
<evidence type="ECO:0000313" key="1">
    <source>
        <dbReference type="EMBL" id="CAE8726699.1"/>
    </source>
</evidence>
<sequence length="96" mass="10109">MQLVPSAAAPASWHCRASCQASRALPNNNNSSINRAFSLRGLLRGAGSADQLAGVLGVACGVAFARRPRHSRRPALSVTQQVSTAAEWEAALRLVE</sequence>
<evidence type="ECO:0000313" key="2">
    <source>
        <dbReference type="Proteomes" id="UP000626109"/>
    </source>
</evidence>